<evidence type="ECO:0000256" key="1">
    <source>
        <dbReference type="SAM" id="SignalP"/>
    </source>
</evidence>
<sequence>MNTFTTITALLVFSALAATSPLANAAPSRRALCTFISYKTFQKLELLETDQSQHWAKTVERQLSLISQPCLSCTRSTSCGKTATPTWCTTTGTSPTAHPRTTTTCS</sequence>
<organism evidence="2 3">
    <name type="scientific">Geodia barretti</name>
    <name type="common">Barrett's horny sponge</name>
    <dbReference type="NCBI Taxonomy" id="519541"/>
    <lineage>
        <taxon>Eukaryota</taxon>
        <taxon>Metazoa</taxon>
        <taxon>Porifera</taxon>
        <taxon>Demospongiae</taxon>
        <taxon>Heteroscleromorpha</taxon>
        <taxon>Tetractinellida</taxon>
        <taxon>Astrophorina</taxon>
        <taxon>Geodiidae</taxon>
        <taxon>Geodia</taxon>
    </lineage>
</organism>
<protein>
    <submittedName>
        <fullName evidence="2">Uncharacterized protein</fullName>
    </submittedName>
</protein>
<gene>
    <name evidence="2" type="ORF">GBAR_LOCUS639</name>
</gene>
<proteinExistence type="predicted"/>
<reference evidence="2" key="1">
    <citation type="submission" date="2023-03" db="EMBL/GenBank/DDBJ databases">
        <authorList>
            <person name="Steffen K."/>
            <person name="Cardenas P."/>
        </authorList>
    </citation>
    <scope>NUCLEOTIDE SEQUENCE</scope>
</reference>
<name>A0AA35QU81_GEOBA</name>
<dbReference type="EMBL" id="CASHTH010000106">
    <property type="protein sequence ID" value="CAI7991170.1"/>
    <property type="molecule type" value="Genomic_DNA"/>
</dbReference>
<evidence type="ECO:0000313" key="3">
    <source>
        <dbReference type="Proteomes" id="UP001174909"/>
    </source>
</evidence>
<feature type="signal peptide" evidence="1">
    <location>
        <begin position="1"/>
        <end position="25"/>
    </location>
</feature>
<keyword evidence="3" id="KW-1185">Reference proteome</keyword>
<comment type="caution">
    <text evidence="2">The sequence shown here is derived from an EMBL/GenBank/DDBJ whole genome shotgun (WGS) entry which is preliminary data.</text>
</comment>
<dbReference type="Proteomes" id="UP001174909">
    <property type="component" value="Unassembled WGS sequence"/>
</dbReference>
<evidence type="ECO:0000313" key="2">
    <source>
        <dbReference type="EMBL" id="CAI7991170.1"/>
    </source>
</evidence>
<dbReference type="AlphaFoldDB" id="A0AA35QU81"/>
<feature type="chain" id="PRO_5041282465" evidence="1">
    <location>
        <begin position="26"/>
        <end position="106"/>
    </location>
</feature>
<accession>A0AA35QU81</accession>
<keyword evidence="1" id="KW-0732">Signal</keyword>